<feature type="compositionally biased region" description="Basic and acidic residues" evidence="1">
    <location>
        <begin position="26"/>
        <end position="43"/>
    </location>
</feature>
<reference evidence="2 3" key="1">
    <citation type="submission" date="2019-07" db="EMBL/GenBank/DDBJ databases">
        <title>Georgenia wutianyii sp. nov. and Georgenia *** sp. nov. isolated from plateau pika (Ochotona curzoniae) in the Qinghai-Tibet plateau of China.</title>
        <authorList>
            <person name="Tian Z."/>
        </authorList>
    </citation>
    <scope>NUCLEOTIDE SEQUENCE [LARGE SCALE GENOMIC DNA]</scope>
    <source>
        <strain evidence="2 3">Z446</strain>
    </source>
</reference>
<name>A0A552WMH7_9MICO</name>
<evidence type="ECO:0000313" key="2">
    <source>
        <dbReference type="EMBL" id="TRW43937.1"/>
    </source>
</evidence>
<dbReference type="RefSeq" id="WP_143419419.1">
    <property type="nucleotide sequence ID" value="NZ_VJXR01000060.1"/>
</dbReference>
<keyword evidence="3" id="KW-1185">Reference proteome</keyword>
<evidence type="ECO:0000256" key="1">
    <source>
        <dbReference type="SAM" id="MobiDB-lite"/>
    </source>
</evidence>
<feature type="region of interest" description="Disordered" evidence="1">
    <location>
        <begin position="1"/>
        <end position="76"/>
    </location>
</feature>
<evidence type="ECO:0000313" key="3">
    <source>
        <dbReference type="Proteomes" id="UP000318693"/>
    </source>
</evidence>
<accession>A0A552WMH7</accession>
<gene>
    <name evidence="2" type="ORF">FJ693_15735</name>
</gene>
<dbReference type="Proteomes" id="UP000318693">
    <property type="component" value="Unassembled WGS sequence"/>
</dbReference>
<feature type="compositionally biased region" description="Basic and acidic residues" evidence="1">
    <location>
        <begin position="52"/>
        <end position="62"/>
    </location>
</feature>
<dbReference type="AlphaFoldDB" id="A0A552WMH7"/>
<proteinExistence type="predicted"/>
<protein>
    <submittedName>
        <fullName evidence="2">Uncharacterized protein</fullName>
    </submittedName>
</protein>
<feature type="compositionally biased region" description="Basic and acidic residues" evidence="1">
    <location>
        <begin position="9"/>
        <end position="18"/>
    </location>
</feature>
<comment type="caution">
    <text evidence="2">The sequence shown here is derived from an EMBL/GenBank/DDBJ whole genome shotgun (WGS) entry which is preliminary data.</text>
</comment>
<sequence>MSESTAGSAREKAHEAKALADAAAKNMRDTRLDDDAVADKDVEATGVTSGEPEDKPVLRTDEGPGEELTGPGSPMP</sequence>
<dbReference type="EMBL" id="VJXR01000060">
    <property type="protein sequence ID" value="TRW43937.1"/>
    <property type="molecule type" value="Genomic_DNA"/>
</dbReference>
<organism evidence="2 3">
    <name type="scientific">Georgenia yuyongxinii</name>
    <dbReference type="NCBI Taxonomy" id="2589797"/>
    <lineage>
        <taxon>Bacteria</taxon>
        <taxon>Bacillati</taxon>
        <taxon>Actinomycetota</taxon>
        <taxon>Actinomycetes</taxon>
        <taxon>Micrococcales</taxon>
        <taxon>Bogoriellaceae</taxon>
        <taxon>Georgenia</taxon>
    </lineage>
</organism>